<dbReference type="AlphaFoldDB" id="A0A9P3PTF1"/>
<name>A0A9P3PTF1_LYOSH</name>
<evidence type="ECO:0000313" key="1">
    <source>
        <dbReference type="EMBL" id="GLB41239.1"/>
    </source>
</evidence>
<sequence length="67" mass="7325">MQNSNRLFDGDERNAESRCAAMPSVSSAACAELGMRPQQITMNNVTSANAIVLNELQERFGPARLIQ</sequence>
<keyword evidence="2" id="KW-1185">Reference proteome</keyword>
<reference evidence="1" key="1">
    <citation type="submission" date="2022-07" db="EMBL/GenBank/DDBJ databases">
        <title>The genome of Lyophyllum shimeji provides insight into the initial evolution of ectomycorrhizal fungal genome.</title>
        <authorList>
            <person name="Kobayashi Y."/>
            <person name="Shibata T."/>
            <person name="Hirakawa H."/>
            <person name="Shigenobu S."/>
            <person name="Nishiyama T."/>
            <person name="Yamada A."/>
            <person name="Hasebe M."/>
            <person name="Kawaguchi M."/>
        </authorList>
    </citation>
    <scope>NUCLEOTIDE SEQUENCE</scope>
    <source>
        <strain evidence="1">AT787</strain>
    </source>
</reference>
<dbReference type="PROSITE" id="PS51257">
    <property type="entry name" value="PROKAR_LIPOPROTEIN"/>
    <property type="match status" value="1"/>
</dbReference>
<dbReference type="EMBL" id="BRPK01000009">
    <property type="protein sequence ID" value="GLB41239.1"/>
    <property type="molecule type" value="Genomic_DNA"/>
</dbReference>
<protein>
    <submittedName>
        <fullName evidence="1">Uncharacterized protein</fullName>
    </submittedName>
</protein>
<evidence type="ECO:0000313" key="2">
    <source>
        <dbReference type="Proteomes" id="UP001063166"/>
    </source>
</evidence>
<dbReference type="Proteomes" id="UP001063166">
    <property type="component" value="Unassembled WGS sequence"/>
</dbReference>
<proteinExistence type="predicted"/>
<organism evidence="1 2">
    <name type="scientific">Lyophyllum shimeji</name>
    <name type="common">Hon-shimeji</name>
    <name type="synonym">Tricholoma shimeji</name>
    <dbReference type="NCBI Taxonomy" id="47721"/>
    <lineage>
        <taxon>Eukaryota</taxon>
        <taxon>Fungi</taxon>
        <taxon>Dikarya</taxon>
        <taxon>Basidiomycota</taxon>
        <taxon>Agaricomycotina</taxon>
        <taxon>Agaricomycetes</taxon>
        <taxon>Agaricomycetidae</taxon>
        <taxon>Agaricales</taxon>
        <taxon>Tricholomatineae</taxon>
        <taxon>Lyophyllaceae</taxon>
        <taxon>Lyophyllum</taxon>
    </lineage>
</organism>
<gene>
    <name evidence="1" type="ORF">LshimejAT787_0904540</name>
</gene>
<comment type="caution">
    <text evidence="1">The sequence shown here is derived from an EMBL/GenBank/DDBJ whole genome shotgun (WGS) entry which is preliminary data.</text>
</comment>
<accession>A0A9P3PTF1</accession>